<reference evidence="7 8" key="1">
    <citation type="submission" date="2014-05" db="EMBL/GenBank/DDBJ databases">
        <title>ATOL: Assembling a taxonomically balanced genome-scale reconstruction of the evolutionary history of the Enterobacteriaceae.</title>
        <authorList>
            <person name="Plunkett G.III."/>
            <person name="Neeno-Eckwall E.C."/>
            <person name="Glasner J.D."/>
            <person name="Perna N.T."/>
        </authorList>
    </citation>
    <scope>NUCLEOTIDE SEQUENCE [LARGE SCALE GENOMIC DNA]</scope>
    <source>
        <strain evidence="7 8">ATCC 33852</strain>
    </source>
</reference>
<dbReference type="FunFam" id="3.40.190.290:FF:000001">
    <property type="entry name" value="Transcriptional regulator, LysR family"/>
    <property type="match status" value="1"/>
</dbReference>
<keyword evidence="2" id="KW-0678">Repressor</keyword>
<keyword evidence="8" id="KW-1185">Reference proteome</keyword>
<dbReference type="Gene3D" id="1.10.10.10">
    <property type="entry name" value="Winged helix-like DNA-binding domain superfamily/Winged helix DNA-binding domain"/>
    <property type="match status" value="1"/>
</dbReference>
<protein>
    <submittedName>
        <fullName evidence="7">LysR family transcriptional regulator</fullName>
    </submittedName>
</protein>
<keyword evidence="5" id="KW-0804">Transcription</keyword>
<evidence type="ECO:0000256" key="1">
    <source>
        <dbReference type="ARBA" id="ARBA00009437"/>
    </source>
</evidence>
<dbReference type="InterPro" id="IPR036388">
    <property type="entry name" value="WH-like_DNA-bd_sf"/>
</dbReference>
<comment type="similarity">
    <text evidence="1">Belongs to the LysR transcriptional regulatory family.</text>
</comment>
<evidence type="ECO:0000256" key="5">
    <source>
        <dbReference type="ARBA" id="ARBA00023163"/>
    </source>
</evidence>
<dbReference type="AlphaFoldDB" id="A0A085GK88"/>
<dbReference type="InterPro" id="IPR000847">
    <property type="entry name" value="LysR_HTH_N"/>
</dbReference>
<evidence type="ECO:0000256" key="2">
    <source>
        <dbReference type="ARBA" id="ARBA00022491"/>
    </source>
</evidence>
<dbReference type="SUPFAM" id="SSF53850">
    <property type="entry name" value="Periplasmic binding protein-like II"/>
    <property type="match status" value="1"/>
</dbReference>
<feature type="domain" description="HTH lysR-type" evidence="6">
    <location>
        <begin position="9"/>
        <end position="66"/>
    </location>
</feature>
<dbReference type="InterPro" id="IPR005119">
    <property type="entry name" value="LysR_subst-bd"/>
</dbReference>
<sequence>MTSERDRLPLAEDLRVFLAVVNKQSFAAAATELGQSPAYVSKRIQILEEALSARLLHRSTRGIRLTEEGERAQRWALRILDNFDQFIGDLSDSRTEPRGNVHICSSFGFGRCHVAPAVAELAERYPQLSLRLDLYDRVIDLVAEGVDLEILVGDDIPEQHIGKKLAQHQRILCASPDYLKAHGVPESLEALTQHQCLVLKERDNPFGIWSVTAEGEEQRIRVKGALSSNSGEVVLQWALKHHGIILRSQWDVQPYLDSGELVQVLAAYSQPASVWAVYPTRLAESAKLRVCVEFFQQRFSQLLG</sequence>
<evidence type="ECO:0000259" key="6">
    <source>
        <dbReference type="PROSITE" id="PS50931"/>
    </source>
</evidence>
<dbReference type="SUPFAM" id="SSF46785">
    <property type="entry name" value="Winged helix' DNA-binding domain"/>
    <property type="match status" value="1"/>
</dbReference>
<evidence type="ECO:0000313" key="8">
    <source>
        <dbReference type="Proteomes" id="UP000028640"/>
    </source>
</evidence>
<dbReference type="PROSITE" id="PS50931">
    <property type="entry name" value="HTH_LYSR"/>
    <property type="match status" value="1"/>
</dbReference>
<dbReference type="Pfam" id="PF00126">
    <property type="entry name" value="HTH_1"/>
    <property type="match status" value="1"/>
</dbReference>
<dbReference type="EMBL" id="JMPJ01000031">
    <property type="protein sequence ID" value="KFC84133.1"/>
    <property type="molecule type" value="Genomic_DNA"/>
</dbReference>
<name>A0A085GK88_EWIA3</name>
<evidence type="ECO:0000313" key="7">
    <source>
        <dbReference type="EMBL" id="KFC84133.1"/>
    </source>
</evidence>
<dbReference type="GO" id="GO:0003700">
    <property type="term" value="F:DNA-binding transcription factor activity"/>
    <property type="evidence" value="ECO:0007669"/>
    <property type="project" value="InterPro"/>
</dbReference>
<dbReference type="STRING" id="910964.GEAM_0943"/>
<dbReference type="PANTHER" id="PTHR30537:SF5">
    <property type="entry name" value="HTH-TYPE TRANSCRIPTIONAL ACTIVATOR TTDR-RELATED"/>
    <property type="match status" value="1"/>
</dbReference>
<dbReference type="GeneID" id="78379284"/>
<dbReference type="eggNOG" id="COG0583">
    <property type="taxonomic scope" value="Bacteria"/>
</dbReference>
<dbReference type="GO" id="GO:0006351">
    <property type="term" value="P:DNA-templated transcription"/>
    <property type="evidence" value="ECO:0007669"/>
    <property type="project" value="TreeGrafter"/>
</dbReference>
<dbReference type="CDD" id="cd08479">
    <property type="entry name" value="PBP2_CrgA_like_9"/>
    <property type="match status" value="1"/>
</dbReference>
<organism evidence="7 8">
    <name type="scientific">Ewingella americana (strain ATCC 33852 / DSM 4580 / CCUG 14506 / JCM 5911 / LMG 7869 / NCTC 12157 / CDC 1468-78)</name>
    <dbReference type="NCBI Taxonomy" id="910964"/>
    <lineage>
        <taxon>Bacteria</taxon>
        <taxon>Pseudomonadati</taxon>
        <taxon>Pseudomonadota</taxon>
        <taxon>Gammaproteobacteria</taxon>
        <taxon>Enterobacterales</taxon>
        <taxon>Yersiniaceae</taxon>
        <taxon>Ewingella</taxon>
    </lineage>
</organism>
<dbReference type="RefSeq" id="WP_034788900.1">
    <property type="nucleotide sequence ID" value="NZ_JMPJ01000031.1"/>
</dbReference>
<comment type="caution">
    <text evidence="7">The sequence shown here is derived from an EMBL/GenBank/DDBJ whole genome shotgun (WGS) entry which is preliminary data.</text>
</comment>
<evidence type="ECO:0000256" key="3">
    <source>
        <dbReference type="ARBA" id="ARBA00023015"/>
    </source>
</evidence>
<dbReference type="InterPro" id="IPR036390">
    <property type="entry name" value="WH_DNA-bd_sf"/>
</dbReference>
<dbReference type="PANTHER" id="PTHR30537">
    <property type="entry name" value="HTH-TYPE TRANSCRIPTIONAL REGULATOR"/>
    <property type="match status" value="1"/>
</dbReference>
<dbReference type="Pfam" id="PF03466">
    <property type="entry name" value="LysR_substrate"/>
    <property type="match status" value="1"/>
</dbReference>
<keyword evidence="3" id="KW-0805">Transcription regulation</keyword>
<dbReference type="Proteomes" id="UP000028640">
    <property type="component" value="Unassembled WGS sequence"/>
</dbReference>
<evidence type="ECO:0000256" key="4">
    <source>
        <dbReference type="ARBA" id="ARBA00023125"/>
    </source>
</evidence>
<keyword evidence="4" id="KW-0238">DNA-binding</keyword>
<accession>A0A085GK88</accession>
<dbReference type="FunFam" id="1.10.10.10:FF:000001">
    <property type="entry name" value="LysR family transcriptional regulator"/>
    <property type="match status" value="1"/>
</dbReference>
<dbReference type="GO" id="GO:0043565">
    <property type="term" value="F:sequence-specific DNA binding"/>
    <property type="evidence" value="ECO:0007669"/>
    <property type="project" value="TreeGrafter"/>
</dbReference>
<proteinExistence type="inferred from homology"/>
<gene>
    <name evidence="7" type="ORF">GEAM_0943</name>
</gene>
<dbReference type="InterPro" id="IPR058163">
    <property type="entry name" value="LysR-type_TF_proteobact-type"/>
</dbReference>
<dbReference type="OrthoDB" id="9786526at2"/>
<dbReference type="Gene3D" id="3.40.190.290">
    <property type="match status" value="1"/>
</dbReference>